<dbReference type="RefSeq" id="WP_179548613.1">
    <property type="nucleotide sequence ID" value="NZ_BSEW01000002.1"/>
</dbReference>
<dbReference type="EMBL" id="JACCBM010000001">
    <property type="protein sequence ID" value="NYD71727.1"/>
    <property type="molecule type" value="Genomic_DNA"/>
</dbReference>
<name>A0A852SS95_9MICO</name>
<dbReference type="SUPFAM" id="SSF51735">
    <property type="entry name" value="NAD(P)-binding Rossmann-fold domains"/>
    <property type="match status" value="1"/>
</dbReference>
<dbReference type="Gene3D" id="3.40.50.720">
    <property type="entry name" value="NAD(P)-binding Rossmann-like Domain"/>
    <property type="match status" value="1"/>
</dbReference>
<evidence type="ECO:0000259" key="1">
    <source>
        <dbReference type="Pfam" id="PF01370"/>
    </source>
</evidence>
<keyword evidence="3" id="KW-1185">Reference proteome</keyword>
<dbReference type="AlphaFoldDB" id="A0A852SS95"/>
<protein>
    <submittedName>
        <fullName evidence="2">Nucleoside-diphosphate-sugar epimerase</fullName>
    </submittedName>
</protein>
<dbReference type="InterPro" id="IPR050177">
    <property type="entry name" value="Lipid_A_modif_metabolic_enz"/>
</dbReference>
<dbReference type="InterPro" id="IPR001509">
    <property type="entry name" value="Epimerase_deHydtase"/>
</dbReference>
<dbReference type="Pfam" id="PF01370">
    <property type="entry name" value="Epimerase"/>
    <property type="match status" value="1"/>
</dbReference>
<organism evidence="2 3">
    <name type="scientific">Herbiconiux flava</name>
    <dbReference type="NCBI Taxonomy" id="881268"/>
    <lineage>
        <taxon>Bacteria</taxon>
        <taxon>Bacillati</taxon>
        <taxon>Actinomycetota</taxon>
        <taxon>Actinomycetes</taxon>
        <taxon>Micrococcales</taxon>
        <taxon>Microbacteriaceae</taxon>
        <taxon>Herbiconiux</taxon>
    </lineage>
</organism>
<reference evidence="2 3" key="1">
    <citation type="submission" date="2020-07" db="EMBL/GenBank/DDBJ databases">
        <title>Sequencing the genomes of 1000 actinobacteria strains.</title>
        <authorList>
            <person name="Klenk H.-P."/>
        </authorList>
    </citation>
    <scope>NUCLEOTIDE SEQUENCE [LARGE SCALE GENOMIC DNA]</scope>
    <source>
        <strain evidence="2 3">DSM 26474</strain>
    </source>
</reference>
<dbReference type="PANTHER" id="PTHR43245:SF13">
    <property type="entry name" value="UDP-D-APIOSE_UDP-D-XYLOSE SYNTHASE 2"/>
    <property type="match status" value="1"/>
</dbReference>
<comment type="caution">
    <text evidence="2">The sequence shown here is derived from an EMBL/GenBank/DDBJ whole genome shotgun (WGS) entry which is preliminary data.</text>
</comment>
<sequence length="375" mass="39366">MVERVLVLGGSEFVGRAVVEAALARGSEVTVVNRGRQPAPAGARSLVADRRVPDALARALGDELAAPASEGYRYDLVVDTWSWEPEVVRESARLLEPVAERYCYVSSRSVYAEPGAGADETAALVPVPEEDDGDYAGRKAGGERAVEEAFGARGLLVRPGLILGPWENVGRLPWWLGRMARGGEVLAPGEAGAGIQYVDARDLAWWLLGLPAAVPVPVAGAAVPVAGVAGATAPRATDSGVTGAGARRSLAFDAVSPVGRHTMGELLEACAAVAGSGPAVQLTWAPEDVLLAEGVEPWIELPVWLPAGPDHDALHGSDVSRALATGLTFRPLAETVADTWAWLGERGGVPPQRADRPALGLSPEKERRVLQRLRH</sequence>
<evidence type="ECO:0000313" key="2">
    <source>
        <dbReference type="EMBL" id="NYD71727.1"/>
    </source>
</evidence>
<evidence type="ECO:0000313" key="3">
    <source>
        <dbReference type="Proteomes" id="UP000549913"/>
    </source>
</evidence>
<dbReference type="PANTHER" id="PTHR43245">
    <property type="entry name" value="BIFUNCTIONAL POLYMYXIN RESISTANCE PROTEIN ARNA"/>
    <property type="match status" value="1"/>
</dbReference>
<dbReference type="Proteomes" id="UP000549913">
    <property type="component" value="Unassembled WGS sequence"/>
</dbReference>
<proteinExistence type="predicted"/>
<feature type="domain" description="NAD-dependent epimerase/dehydratase" evidence="1">
    <location>
        <begin position="5"/>
        <end position="204"/>
    </location>
</feature>
<gene>
    <name evidence="2" type="ORF">BJ984_002885</name>
</gene>
<dbReference type="InterPro" id="IPR036291">
    <property type="entry name" value="NAD(P)-bd_dom_sf"/>
</dbReference>
<accession>A0A852SS95</accession>